<keyword evidence="4" id="KW-0175">Coiled coil</keyword>
<dbReference type="Proteomes" id="UP000009022">
    <property type="component" value="Unassembled WGS sequence"/>
</dbReference>
<evidence type="ECO:0000256" key="2">
    <source>
        <dbReference type="ARBA" id="ARBA00022927"/>
    </source>
</evidence>
<dbReference type="EMBL" id="DS985245">
    <property type="protein sequence ID" value="EDV24982.1"/>
    <property type="molecule type" value="Genomic_DNA"/>
</dbReference>
<dbReference type="GO" id="GO:0034045">
    <property type="term" value="C:phagophore assembly site membrane"/>
    <property type="evidence" value="ECO:0000318"/>
    <property type="project" value="GO_Central"/>
</dbReference>
<evidence type="ECO:0000313" key="9">
    <source>
        <dbReference type="Proteomes" id="UP000009022"/>
    </source>
</evidence>
<feature type="domain" description="Autophagy protein ATG17-like" evidence="6">
    <location>
        <begin position="129"/>
        <end position="455"/>
    </location>
</feature>
<dbReference type="Pfam" id="PF04108">
    <property type="entry name" value="ATG17_like"/>
    <property type="match status" value="1"/>
</dbReference>
<keyword evidence="2" id="KW-0653">Protein transport</keyword>
<dbReference type="FunFam" id="3.10.20.90:FF:000576">
    <property type="entry name" value="RB1-inducible coiled-coil protein 1"/>
    <property type="match status" value="1"/>
</dbReference>
<dbReference type="GO" id="GO:0034517">
    <property type="term" value="P:ribophagy"/>
    <property type="evidence" value="ECO:0000318"/>
    <property type="project" value="GO_Central"/>
</dbReference>
<organism evidence="8 9">
    <name type="scientific">Trichoplax adhaerens</name>
    <name type="common">Trichoplax reptans</name>
    <dbReference type="NCBI Taxonomy" id="10228"/>
    <lineage>
        <taxon>Eukaryota</taxon>
        <taxon>Metazoa</taxon>
        <taxon>Placozoa</taxon>
        <taxon>Uniplacotomia</taxon>
        <taxon>Trichoplacea</taxon>
        <taxon>Trichoplacidae</taxon>
        <taxon>Trichoplax</taxon>
    </lineage>
</organism>
<dbReference type="InterPro" id="IPR029071">
    <property type="entry name" value="Ubiquitin-like_domsf"/>
</dbReference>
<dbReference type="FunCoup" id="B3RY68">
    <property type="interactions" value="1563"/>
</dbReference>
<dbReference type="STRING" id="10228.B3RY68"/>
<evidence type="ECO:0000256" key="1">
    <source>
        <dbReference type="ARBA" id="ARBA00022448"/>
    </source>
</evidence>
<feature type="domain" description="Autophagy-related protein 11 C-terminal" evidence="7">
    <location>
        <begin position="927"/>
        <end position="1034"/>
    </location>
</feature>
<dbReference type="RefSeq" id="XP_002112872.1">
    <property type="nucleotide sequence ID" value="XM_002112836.1"/>
</dbReference>
<dbReference type="Gene3D" id="3.10.20.90">
    <property type="entry name" value="Phosphatidylinositol 3-kinase Catalytic Subunit, Chain A, domain 1"/>
    <property type="match status" value="1"/>
</dbReference>
<dbReference type="eggNOG" id="KOG4572">
    <property type="taxonomic scope" value="Eukaryota"/>
</dbReference>
<dbReference type="GeneID" id="6753653"/>
<dbReference type="GO" id="GO:0000422">
    <property type="term" value="P:autophagy of mitochondrion"/>
    <property type="evidence" value="ECO:0000318"/>
    <property type="project" value="GO_Central"/>
</dbReference>
<dbReference type="GO" id="GO:0015031">
    <property type="term" value="P:protein transport"/>
    <property type="evidence" value="ECO:0007669"/>
    <property type="project" value="UniProtKB-KW"/>
</dbReference>
<dbReference type="GO" id="GO:0019901">
    <property type="term" value="F:protein kinase binding"/>
    <property type="evidence" value="ECO:0000318"/>
    <property type="project" value="GO_Central"/>
</dbReference>
<dbReference type="SUPFAM" id="SSF54236">
    <property type="entry name" value="Ubiquitin-like"/>
    <property type="match status" value="1"/>
</dbReference>
<evidence type="ECO:0000256" key="3">
    <source>
        <dbReference type="ARBA" id="ARBA00023006"/>
    </source>
</evidence>
<dbReference type="CTD" id="6753653"/>
<dbReference type="HOGENOM" id="CLU_292619_0_0_1"/>
<evidence type="ECO:0000259" key="7">
    <source>
        <dbReference type="Pfam" id="PF10377"/>
    </source>
</evidence>
<dbReference type="GO" id="GO:0000045">
    <property type="term" value="P:autophagosome assembly"/>
    <property type="evidence" value="ECO:0000318"/>
    <property type="project" value="GO_Central"/>
</dbReference>
<dbReference type="InterPro" id="IPR019460">
    <property type="entry name" value="Atg11_C"/>
</dbReference>
<dbReference type="GO" id="GO:0000425">
    <property type="term" value="P:pexophagy"/>
    <property type="evidence" value="ECO:0000318"/>
    <property type="project" value="GO_Central"/>
</dbReference>
<reference evidence="8 9" key="1">
    <citation type="journal article" date="2008" name="Nature">
        <title>The Trichoplax genome and the nature of placozoans.</title>
        <authorList>
            <person name="Srivastava M."/>
            <person name="Begovic E."/>
            <person name="Chapman J."/>
            <person name="Putnam N.H."/>
            <person name="Hellsten U."/>
            <person name="Kawashima T."/>
            <person name="Kuo A."/>
            <person name="Mitros T."/>
            <person name="Salamov A."/>
            <person name="Carpenter M.L."/>
            <person name="Signorovitch A.Y."/>
            <person name="Moreno M.A."/>
            <person name="Kamm K."/>
            <person name="Grimwood J."/>
            <person name="Schmutz J."/>
            <person name="Shapiro H."/>
            <person name="Grigoriev I.V."/>
            <person name="Buss L.W."/>
            <person name="Schierwater B."/>
            <person name="Dellaporta S.L."/>
            <person name="Rokhsar D.S."/>
        </authorList>
    </citation>
    <scope>NUCLEOTIDE SEQUENCE [LARGE SCALE GENOMIC DNA]</scope>
    <source>
        <strain evidence="8 9">Grell-BS-1999</strain>
    </source>
</reference>
<feature type="compositionally biased region" description="Polar residues" evidence="5">
    <location>
        <begin position="597"/>
        <end position="607"/>
    </location>
</feature>
<protein>
    <submittedName>
        <fullName evidence="8">Uncharacterized protein</fullName>
    </submittedName>
</protein>
<proteinExistence type="predicted"/>
<sequence length="1041" mass="118476">MAFVFYANSGTLYTFDVEVALESVSKLKEEIFEKINVGIANQVLLVNGGQLLNSANKICFYNGCGTVESNPIYLFNKSIMEMPNPPSIKPYASNIRWTEAIESALSLPNSIKTVAVRTDLALQLSREDDRMIEELKILVRDQQLQYAAWKAVFTNLGSVADSLRKRLNAFSNNCNDYVSKREKYLTTLDRLDHVLPLLKYVPVIPRLLSSSDNELESTEMSLFDWIITQDAGSNLNSMIEDCSRALKHLNDAFYKDLIGEMCAVADAVNNADMIEVKGIENRFNDLSQLVSSGQEIAQNQTEMAQGFAQNNDRISSLKDSSVLSDLWQGHTEQLKLMHANHKKLNDIYQRCFRSKTELSNNLHGRLRWLIVMERSICECDSKLVIHHQTLKHLRHRLSILEQIRSSPEVYLRLLSETVHRWEFSVNVMHWASKVYEKSQKELQEEITRRKQFADWIGKHFLLRLFPGLSEYPITYSHQPPKTINTTLPSISRDDLQRLYYELNSNALSELSLKKMADDLLVKPCNFSCSGKLSPTSKSNRFEFIAMDETVVPTNKAFNNNSPRLFSDDPDDSEPFIFSSNTDSINHTLLRNGKDKNQSPNIDDTITSPRMPDGLESKDYDSKVIANRMFKQWKESYLATVKSELNDILNEVKKSKRDIDDYITDTNEKLNVVLASFNEQQSQIVADRSDCSPDDVCNIDNASNEDTIKLTTLLKAVDDIMLDSDIMRDISIITSDGNDIDNKIDNIVQVIKYSKEQKLESAKIKEELAAVKATREPLAIIEMQEKLIVKEKECDSLKEQITMLSSYQALHELDSKVFTKNTDSMTLTSLSRSIGNAFVTLSECKRSCSSFINNGNADDITSLATILDKVESQVMTISQELNEVVKELRKSNENEIPNLDDDSKSPSALSELDALTAENNYLKEKLNERFNSSSSTTNLSYVKNVAYCDFNLNDYIIVILNKITQSCEICTPRQKFYLMHPTCQGYFKHFIAGVGNTGPQWVLAQIEKMEHCQAKKDINRFNVAKDEMFCLIYAKPCSLLRN</sequence>
<name>B3RY68_TRIAD</name>
<evidence type="ECO:0000256" key="4">
    <source>
        <dbReference type="ARBA" id="ARBA00023054"/>
    </source>
</evidence>
<dbReference type="InParanoid" id="B3RY68"/>
<dbReference type="PANTHER" id="PTHR13222">
    <property type="entry name" value="RB1-INDUCIBLE COILED-COIL"/>
    <property type="match status" value="1"/>
</dbReference>
<dbReference type="GO" id="GO:0061709">
    <property type="term" value="P:reticulophagy"/>
    <property type="evidence" value="ECO:0000318"/>
    <property type="project" value="GO_Central"/>
</dbReference>
<evidence type="ECO:0000313" key="8">
    <source>
        <dbReference type="EMBL" id="EDV24982.1"/>
    </source>
</evidence>
<dbReference type="CDD" id="cd17060">
    <property type="entry name" value="Ubl_RB1CC1"/>
    <property type="match status" value="1"/>
</dbReference>
<dbReference type="Pfam" id="PF10377">
    <property type="entry name" value="ATG11"/>
    <property type="match status" value="1"/>
</dbReference>
<accession>B3RY68</accession>
<dbReference type="InterPro" id="IPR040040">
    <property type="entry name" value="ATG11"/>
</dbReference>
<dbReference type="GO" id="GO:0034727">
    <property type="term" value="P:piecemeal microautophagy of the nucleus"/>
    <property type="evidence" value="ECO:0000318"/>
    <property type="project" value="GO_Central"/>
</dbReference>
<keyword evidence="3" id="KW-0072">Autophagy</keyword>
<gene>
    <name evidence="8" type="ORF">TRIADDRAFT_56455</name>
</gene>
<dbReference type="KEGG" id="tad:TRIADDRAFT_56455"/>
<dbReference type="AlphaFoldDB" id="B3RY68"/>
<dbReference type="OrthoDB" id="447953at2759"/>
<keyword evidence="9" id="KW-1185">Reference proteome</keyword>
<dbReference type="GO" id="GO:0060090">
    <property type="term" value="F:molecular adaptor activity"/>
    <property type="evidence" value="ECO:0000318"/>
    <property type="project" value="GO_Central"/>
</dbReference>
<dbReference type="PhylomeDB" id="B3RY68"/>
<keyword evidence="1" id="KW-0813">Transport</keyword>
<dbReference type="GO" id="GO:0061723">
    <property type="term" value="P:glycophagy"/>
    <property type="evidence" value="ECO:0000318"/>
    <property type="project" value="GO_Central"/>
</dbReference>
<evidence type="ECO:0000256" key="5">
    <source>
        <dbReference type="SAM" id="MobiDB-lite"/>
    </source>
</evidence>
<dbReference type="PANTHER" id="PTHR13222:SF1">
    <property type="entry name" value="RB1-INDUCIBLE COILED-COIL PROTEIN 1"/>
    <property type="match status" value="1"/>
</dbReference>
<evidence type="ECO:0000259" key="6">
    <source>
        <dbReference type="Pfam" id="PF04108"/>
    </source>
</evidence>
<feature type="region of interest" description="Disordered" evidence="5">
    <location>
        <begin position="590"/>
        <end position="614"/>
    </location>
</feature>
<dbReference type="GO" id="GO:1990316">
    <property type="term" value="C:Atg1/ULK1 kinase complex"/>
    <property type="evidence" value="ECO:0000318"/>
    <property type="project" value="GO_Central"/>
</dbReference>
<dbReference type="InterPro" id="IPR045326">
    <property type="entry name" value="ATG17-like_dom"/>
</dbReference>